<dbReference type="Pfam" id="PF18806">
    <property type="entry name" value="Importin_rep_3"/>
    <property type="match status" value="1"/>
</dbReference>
<evidence type="ECO:0000256" key="5">
    <source>
        <dbReference type="ARBA" id="ARBA00023242"/>
    </source>
</evidence>
<accession>A0AAV9HTY6</accession>
<evidence type="ECO:0000256" key="1">
    <source>
        <dbReference type="ARBA" id="ARBA00004123"/>
    </source>
</evidence>
<comment type="caution">
    <text evidence="6">The sequence shown here is derived from an EMBL/GenBank/DDBJ whole genome shotgun (WGS) entry which is preliminary data.</text>
</comment>
<dbReference type="PANTHER" id="PTHR12363:SF33">
    <property type="entry name" value="IMPORTIN-13"/>
    <property type="match status" value="1"/>
</dbReference>
<evidence type="ECO:0000256" key="4">
    <source>
        <dbReference type="ARBA" id="ARBA00022927"/>
    </source>
</evidence>
<dbReference type="Gene3D" id="1.25.10.10">
    <property type="entry name" value="Leucine-rich Repeat Variant"/>
    <property type="match status" value="1"/>
</dbReference>
<evidence type="ECO:0000256" key="2">
    <source>
        <dbReference type="ARBA" id="ARBA00007991"/>
    </source>
</evidence>
<dbReference type="InterPro" id="IPR051345">
    <property type="entry name" value="Importin_beta-like_NTR"/>
</dbReference>
<reference evidence="6" key="1">
    <citation type="journal article" date="2023" name="Mol. Phylogenet. Evol.">
        <title>Genome-scale phylogeny and comparative genomics of the fungal order Sordariales.</title>
        <authorList>
            <person name="Hensen N."/>
            <person name="Bonometti L."/>
            <person name="Westerberg I."/>
            <person name="Brannstrom I.O."/>
            <person name="Guillou S."/>
            <person name="Cros-Aarteil S."/>
            <person name="Calhoun S."/>
            <person name="Haridas S."/>
            <person name="Kuo A."/>
            <person name="Mondo S."/>
            <person name="Pangilinan J."/>
            <person name="Riley R."/>
            <person name="LaButti K."/>
            <person name="Andreopoulos B."/>
            <person name="Lipzen A."/>
            <person name="Chen C."/>
            <person name="Yan M."/>
            <person name="Daum C."/>
            <person name="Ng V."/>
            <person name="Clum A."/>
            <person name="Steindorff A."/>
            <person name="Ohm R.A."/>
            <person name="Martin F."/>
            <person name="Silar P."/>
            <person name="Natvig D.O."/>
            <person name="Lalanne C."/>
            <person name="Gautier V."/>
            <person name="Ament-Velasquez S.L."/>
            <person name="Kruys A."/>
            <person name="Hutchinson M.I."/>
            <person name="Powell A.J."/>
            <person name="Barry K."/>
            <person name="Miller A.N."/>
            <person name="Grigoriev I.V."/>
            <person name="Debuchy R."/>
            <person name="Gladieux P."/>
            <person name="Hiltunen Thoren M."/>
            <person name="Johannesson H."/>
        </authorList>
    </citation>
    <scope>NUCLEOTIDE SEQUENCE</scope>
    <source>
        <strain evidence="6">PSN324</strain>
    </source>
</reference>
<dbReference type="InterPro" id="IPR040520">
    <property type="entry name" value="Importin_rep_3"/>
</dbReference>
<dbReference type="GO" id="GO:0005634">
    <property type="term" value="C:nucleus"/>
    <property type="evidence" value="ECO:0007669"/>
    <property type="project" value="UniProtKB-SubCell"/>
</dbReference>
<dbReference type="EMBL" id="MU864971">
    <property type="protein sequence ID" value="KAK4462501.1"/>
    <property type="molecule type" value="Genomic_DNA"/>
</dbReference>
<proteinExistence type="inferred from homology"/>
<dbReference type="GO" id="GO:0006606">
    <property type="term" value="P:protein import into nucleus"/>
    <property type="evidence" value="ECO:0007669"/>
    <property type="project" value="TreeGrafter"/>
</dbReference>
<dbReference type="SUPFAM" id="SSF48371">
    <property type="entry name" value="ARM repeat"/>
    <property type="match status" value="1"/>
</dbReference>
<gene>
    <name evidence="6" type="ORF">QBC42DRAFT_267651</name>
</gene>
<dbReference type="PANTHER" id="PTHR12363">
    <property type="entry name" value="TRANSPORTIN 3 AND IMPORTIN 13"/>
    <property type="match status" value="1"/>
</dbReference>
<keyword evidence="7" id="KW-1185">Reference proteome</keyword>
<dbReference type="AlphaFoldDB" id="A0AAV9HTY6"/>
<dbReference type="Pfam" id="PF24140">
    <property type="entry name" value="TPR_TNPO3_IPO13_3rd"/>
    <property type="match status" value="1"/>
</dbReference>
<dbReference type="InterPro" id="IPR057942">
    <property type="entry name" value="TPR_TNPO3_IPO13_3rd"/>
</dbReference>
<dbReference type="InterPro" id="IPR011989">
    <property type="entry name" value="ARM-like"/>
</dbReference>
<dbReference type="InterPro" id="IPR016024">
    <property type="entry name" value="ARM-type_fold"/>
</dbReference>
<name>A0AAV9HTY6_9PEZI</name>
<comment type="subcellular location">
    <subcellularLocation>
        <location evidence="1">Nucleus</location>
    </subcellularLocation>
</comment>
<evidence type="ECO:0000256" key="3">
    <source>
        <dbReference type="ARBA" id="ARBA00022448"/>
    </source>
</evidence>
<dbReference type="GO" id="GO:0005737">
    <property type="term" value="C:cytoplasm"/>
    <property type="evidence" value="ECO:0007669"/>
    <property type="project" value="TreeGrafter"/>
</dbReference>
<organism evidence="6 7">
    <name type="scientific">Cladorrhinum samala</name>
    <dbReference type="NCBI Taxonomy" id="585594"/>
    <lineage>
        <taxon>Eukaryota</taxon>
        <taxon>Fungi</taxon>
        <taxon>Dikarya</taxon>
        <taxon>Ascomycota</taxon>
        <taxon>Pezizomycotina</taxon>
        <taxon>Sordariomycetes</taxon>
        <taxon>Sordariomycetidae</taxon>
        <taxon>Sordariales</taxon>
        <taxon>Podosporaceae</taxon>
        <taxon>Cladorrhinum</taxon>
    </lineage>
</organism>
<dbReference type="Proteomes" id="UP001321749">
    <property type="component" value="Unassembled WGS sequence"/>
</dbReference>
<evidence type="ECO:0000313" key="7">
    <source>
        <dbReference type="Proteomes" id="UP001321749"/>
    </source>
</evidence>
<keyword evidence="3" id="KW-0813">Transport</keyword>
<evidence type="ECO:0000313" key="6">
    <source>
        <dbReference type="EMBL" id="KAK4462501.1"/>
    </source>
</evidence>
<comment type="similarity">
    <text evidence="2">Belongs to the importin beta family.</text>
</comment>
<protein>
    <submittedName>
        <fullName evidence="6">Importin</fullName>
    </submittedName>
</protein>
<keyword evidence="5" id="KW-0539">Nucleus</keyword>
<reference evidence="6" key="2">
    <citation type="submission" date="2023-06" db="EMBL/GenBank/DDBJ databases">
        <authorList>
            <consortium name="Lawrence Berkeley National Laboratory"/>
            <person name="Mondo S.J."/>
            <person name="Hensen N."/>
            <person name="Bonometti L."/>
            <person name="Westerberg I."/>
            <person name="Brannstrom I.O."/>
            <person name="Guillou S."/>
            <person name="Cros-Aarteil S."/>
            <person name="Calhoun S."/>
            <person name="Haridas S."/>
            <person name="Kuo A."/>
            <person name="Pangilinan J."/>
            <person name="Riley R."/>
            <person name="Labutti K."/>
            <person name="Andreopoulos B."/>
            <person name="Lipzen A."/>
            <person name="Chen C."/>
            <person name="Yanf M."/>
            <person name="Daum C."/>
            <person name="Ng V."/>
            <person name="Clum A."/>
            <person name="Steindorff A."/>
            <person name="Ohm R."/>
            <person name="Martin F."/>
            <person name="Silar P."/>
            <person name="Natvig D."/>
            <person name="Lalanne C."/>
            <person name="Gautier V."/>
            <person name="Ament-Velasquez S.L."/>
            <person name="Kruys A."/>
            <person name="Hutchinson M.I."/>
            <person name="Powell A.J."/>
            <person name="Barry K."/>
            <person name="Miller A.N."/>
            <person name="Grigoriev I.V."/>
            <person name="Debuchy R."/>
            <person name="Gladieux P."/>
            <person name="Thoren M.H."/>
            <person name="Johannesson H."/>
        </authorList>
    </citation>
    <scope>NUCLEOTIDE SEQUENCE</scope>
    <source>
        <strain evidence="6">PSN324</strain>
    </source>
</reference>
<keyword evidence="4" id="KW-0653">Protein transport</keyword>
<sequence length="1014" mass="112927">MEPLPLPTSLAEVEVLIKELYRPFQQDVARIQDVLHRLQKSPEGWQLAQTLISHQEDEIRFFAALTLMIKLNRDSASLSEDDAKGLLESIINWTIQSLNDGAGAIVTRKLCSALVTYFVHFSHLWPSCVRHFIYCLDLGRGTRADSLDDALTTSILVEKLDCQKLKVAVWFASTLVEEVGKTDMNSAAYLELHGRLVKNGSDIVCLLARSLAPPTENSATKIQTDALSCYLAWILYAQRASSNTDLLVTPLRQLVDLAIQCFADEDLLHATAEVFSDVLSNYSSFFTEEHYSSLAALFDSQWAAQHYQQLIQGNHAEDGISFGLLMLAYGDARVQELMKATDDRSRRFMASLSGLLAANGYLVGEDAIFVPALEFWLTFIETMIDTSYSDDESETRVWKPYAEEHLKAVVLNCWRKVQWPPAEVFAEWDLQERVSFGDARKDVADMLQSVFTLEGLSFISYFTNLFLQSLAAQSWAELEATAFCLSSLSDCISEDDKYDGELSKVFASGLFDLLGEAQGPIPLRLRQTALSLIERYCDYFERHSEFLPNALNLLFAAVGDPVLGGPAARSISTLCSSCRSILTGEAGAFINHYQTIRERQVLDSLAEEKIILAIASVIQSIPDENQRLPTFEELYTVLKKDLQLAVQLKAQPEILNLSHPAFLRGLDPPNPQQPPSAEEISLQIALRSTRCLASMAKGMQDVKEYPVDLESDPQDRPLNSKLSTLQSDIMSVLIDIQRSFSTSGEVIEIICNIFRAGFSETEPGPFIFPASVITDYFVQQPFETPRMGALLSTACSFVGSLYRGPTAYVPSQLARLLPWVVNLLHTLSIPENDTEISQNGICFVDKVMSKYPEVLFQLQPSQHLEFFFLFTIKVLQGKEPLPKAAAADFWSNFISLKPTDPSLAPTVANAMNHLGPLIAQTLISNIGGNAARSELDKLSEPLKKLVTQQVRAQAWLEAALSDESGAFPAAERVSVAERWAFVKKVVALRGQRQTNQVVRDFWLLCRGSSFAYVS</sequence>